<dbReference type="Proteomes" id="UP000887116">
    <property type="component" value="Unassembled WGS sequence"/>
</dbReference>
<sequence length="488" mass="55697">MFRQIIIDPAQRDLLRIMWKTGANDKPVIYRLKTVTYGTSSAPFLAIRTLKQLAMDEASRFPLDSKVALQDVYMDDVVSGAQTLDTARQLQCQLQNMLKTCGMKLHKWNSNSKELFNSSTDQEHSFSTNTESAIKTLGVSWKPTGDYFMFKVSIPSIASYTKRDVLSVIARLYDPLGLIGPVISKAKIFLQKLWLRKLNWEECLPEVIAPQWLNFVSSLKALEELKIDRYLLTDSYEKLMLLGYADASESAYGVVVYMHCVKEDGTTTTRLIASKSRVAPIKVISIPRLELSACLLLAQLVDKTCFSLQVHLDKVILHTDSTIAIAWINTPANQLKTFVRKRVSKIQTLTESFEWKHIPSAQNPDDIISRGVNPEELSSLTLWWNDPQHLDIPEQFSEPSITSSDELYMSELKKQSDISLTSILDSNFENELLNITINYVKLIRILSYIFRFLHNVRNTSRHSGPLTNDELQSAKLYFIRRIQVTVFN</sequence>
<comment type="caution">
    <text evidence="1">The sequence shown here is derived from an EMBL/GenBank/DDBJ whole genome shotgun (WGS) entry which is preliminary data.</text>
</comment>
<reference evidence="1" key="1">
    <citation type="submission" date="2020-07" db="EMBL/GenBank/DDBJ databases">
        <title>Multicomponent nature underlies the extraordinary mechanical properties of spider dragline silk.</title>
        <authorList>
            <person name="Kono N."/>
            <person name="Nakamura H."/>
            <person name="Mori M."/>
            <person name="Yoshida Y."/>
            <person name="Ohtoshi R."/>
            <person name="Malay A.D."/>
            <person name="Moran D.A.P."/>
            <person name="Tomita M."/>
            <person name="Numata K."/>
            <person name="Arakawa K."/>
        </authorList>
    </citation>
    <scope>NUCLEOTIDE SEQUENCE</scope>
</reference>
<organism evidence="1 2">
    <name type="scientific">Trichonephila clavata</name>
    <name type="common">Joro spider</name>
    <name type="synonym">Nephila clavata</name>
    <dbReference type="NCBI Taxonomy" id="2740835"/>
    <lineage>
        <taxon>Eukaryota</taxon>
        <taxon>Metazoa</taxon>
        <taxon>Ecdysozoa</taxon>
        <taxon>Arthropoda</taxon>
        <taxon>Chelicerata</taxon>
        <taxon>Arachnida</taxon>
        <taxon>Araneae</taxon>
        <taxon>Araneomorphae</taxon>
        <taxon>Entelegynae</taxon>
        <taxon>Araneoidea</taxon>
        <taxon>Nephilidae</taxon>
        <taxon>Trichonephila</taxon>
    </lineage>
</organism>
<name>A0A8X6LGB0_TRICU</name>
<dbReference type="AlphaFoldDB" id="A0A8X6LGB0"/>
<keyword evidence="2" id="KW-1185">Reference proteome</keyword>
<dbReference type="InterPro" id="IPR043502">
    <property type="entry name" value="DNA/RNA_pol_sf"/>
</dbReference>
<dbReference type="EMBL" id="BMAO01016460">
    <property type="protein sequence ID" value="GFR08785.1"/>
    <property type="molecule type" value="Genomic_DNA"/>
</dbReference>
<dbReference type="OrthoDB" id="6436259at2759"/>
<dbReference type="PANTHER" id="PTHR47331">
    <property type="entry name" value="PHD-TYPE DOMAIN-CONTAINING PROTEIN"/>
    <property type="match status" value="1"/>
</dbReference>
<dbReference type="Pfam" id="PF05380">
    <property type="entry name" value="Peptidase_A17"/>
    <property type="match status" value="1"/>
</dbReference>
<dbReference type="SUPFAM" id="SSF56672">
    <property type="entry name" value="DNA/RNA polymerases"/>
    <property type="match status" value="1"/>
</dbReference>
<gene>
    <name evidence="1" type="primary">AVEN_194028_1</name>
    <name evidence="1" type="ORF">TNCT_312741</name>
</gene>
<evidence type="ECO:0000313" key="2">
    <source>
        <dbReference type="Proteomes" id="UP000887116"/>
    </source>
</evidence>
<proteinExistence type="predicted"/>
<dbReference type="InterPro" id="IPR008042">
    <property type="entry name" value="Retrotrans_Pao"/>
</dbReference>
<dbReference type="GO" id="GO:0071897">
    <property type="term" value="P:DNA biosynthetic process"/>
    <property type="evidence" value="ECO:0007669"/>
    <property type="project" value="UniProtKB-ARBA"/>
</dbReference>
<accession>A0A8X6LGB0</accession>
<protein>
    <submittedName>
        <fullName evidence="1">Integrase catalytic domain-containing protein</fullName>
    </submittedName>
</protein>
<evidence type="ECO:0000313" key="1">
    <source>
        <dbReference type="EMBL" id="GFR08785.1"/>
    </source>
</evidence>